<dbReference type="AlphaFoldDB" id="A0A0D8FR92"/>
<feature type="region of interest" description="Disordered" evidence="4">
    <location>
        <begin position="249"/>
        <end position="286"/>
    </location>
</feature>
<sequence length="364" mass="37568">MPMPARAVANRVAFTAGLISLAFFPAPRSILTSASQAQLQNRATQLSQQISAQSSEIRAVAVQAASARARLVTDQANLAKVNAQLSRSRAELAAEKQLLVSYAIAKFTDAPGSSAVIDALNTNQNNVATQSTYENVASGYVVNVITAYRRDQQAVTALVASDARDVAAASQTQQSLAQDLVSLQSGVAREQATLTSVHGQIAVLVQQRLQQEAVARQQELALAARRAAQQQAAQQQAAAQAAQQQAAAQAGPQPAAQGAPSAVGVSTAVSTGGAGSQWGGSPAPPSSQAFAALRNCESGGNYQDNTGNGYYGAYQFSASTWAGLGFSGLPSAASPSTQDQAAQIEQRQAGWAAWPECSLILGLD</sequence>
<evidence type="ECO:0000256" key="4">
    <source>
        <dbReference type="SAM" id="MobiDB-lite"/>
    </source>
</evidence>
<keyword evidence="2 6" id="KW-0378">Hydrolase</keyword>
<evidence type="ECO:0000313" key="6">
    <source>
        <dbReference type="EMBL" id="KJE75671.1"/>
    </source>
</evidence>
<accession>A0A0D8FR92</accession>
<evidence type="ECO:0000256" key="3">
    <source>
        <dbReference type="SAM" id="Coils"/>
    </source>
</evidence>
<dbReference type="eggNOG" id="COG3409">
    <property type="taxonomic scope" value="Bacteria"/>
</dbReference>
<dbReference type="EC" id="3.-.-.-" evidence="6"/>
<comment type="caution">
    <text evidence="6">The sequence shown here is derived from an EMBL/GenBank/DDBJ whole genome shotgun (WGS) entry which is preliminary data.</text>
</comment>
<feature type="compositionally biased region" description="Low complexity" evidence="4">
    <location>
        <begin position="249"/>
        <end position="259"/>
    </location>
</feature>
<gene>
    <name evidence="6" type="primary">rpf</name>
    <name evidence="6" type="ORF">FEAC_25700</name>
</gene>
<dbReference type="EMBL" id="JXUW01000032">
    <property type="protein sequence ID" value="KJE75671.1"/>
    <property type="molecule type" value="Genomic_DNA"/>
</dbReference>
<evidence type="ECO:0000256" key="2">
    <source>
        <dbReference type="ARBA" id="ARBA00022801"/>
    </source>
</evidence>
<dbReference type="InterPro" id="IPR010618">
    <property type="entry name" value="RPF"/>
</dbReference>
<organism evidence="6 7">
    <name type="scientific">Ferrimicrobium acidiphilum DSM 19497</name>
    <dbReference type="NCBI Taxonomy" id="1121877"/>
    <lineage>
        <taxon>Bacteria</taxon>
        <taxon>Bacillati</taxon>
        <taxon>Actinomycetota</taxon>
        <taxon>Acidimicrobiia</taxon>
        <taxon>Acidimicrobiales</taxon>
        <taxon>Acidimicrobiaceae</taxon>
        <taxon>Ferrimicrobium</taxon>
    </lineage>
</organism>
<evidence type="ECO:0000256" key="1">
    <source>
        <dbReference type="ARBA" id="ARBA00010830"/>
    </source>
</evidence>
<feature type="coiled-coil region" evidence="3">
    <location>
        <begin position="36"/>
        <end position="98"/>
    </location>
</feature>
<dbReference type="SUPFAM" id="SSF53955">
    <property type="entry name" value="Lysozyme-like"/>
    <property type="match status" value="1"/>
</dbReference>
<keyword evidence="7" id="KW-1185">Reference proteome</keyword>
<name>A0A0D8FR92_9ACTN</name>
<dbReference type="STRING" id="1121877.FEAC_25700"/>
<proteinExistence type="inferred from homology"/>
<keyword evidence="3" id="KW-0175">Coiled coil</keyword>
<feature type="domain" description="Resuscitation-promoting factor core lysozyme-like" evidence="5">
    <location>
        <begin position="288"/>
        <end position="357"/>
    </location>
</feature>
<dbReference type="Pfam" id="PF06737">
    <property type="entry name" value="Transglycosylas"/>
    <property type="match status" value="1"/>
</dbReference>
<dbReference type="Proteomes" id="UP000032336">
    <property type="component" value="Unassembled WGS sequence"/>
</dbReference>
<protein>
    <submittedName>
        <fullName evidence="6">Resuscitation-promoting factor Rpf</fullName>
        <ecNumber evidence="6">3.-.-.-</ecNumber>
    </submittedName>
</protein>
<evidence type="ECO:0000259" key="5">
    <source>
        <dbReference type="Pfam" id="PF06737"/>
    </source>
</evidence>
<dbReference type="InterPro" id="IPR023346">
    <property type="entry name" value="Lysozyme-like_dom_sf"/>
</dbReference>
<dbReference type="Gene3D" id="1.10.530.10">
    <property type="match status" value="1"/>
</dbReference>
<evidence type="ECO:0000313" key="7">
    <source>
        <dbReference type="Proteomes" id="UP000032336"/>
    </source>
</evidence>
<reference evidence="6 7" key="1">
    <citation type="submission" date="2015-01" db="EMBL/GenBank/DDBJ databases">
        <title>Draft genome of the acidophilic iron oxidizer Ferrimicrobium acidiphilum strain T23.</title>
        <authorList>
            <person name="Poehlein A."/>
            <person name="Eisen S."/>
            <person name="Schloemann M."/>
            <person name="Johnson B.D."/>
            <person name="Daniel R."/>
            <person name="Muehling M."/>
        </authorList>
    </citation>
    <scope>NUCLEOTIDE SEQUENCE [LARGE SCALE GENOMIC DNA]</scope>
    <source>
        <strain evidence="6 7">T23</strain>
    </source>
</reference>
<comment type="similarity">
    <text evidence="1">Belongs to the transglycosylase family. Rpf subfamily.</text>
</comment>
<dbReference type="GO" id="GO:0016787">
    <property type="term" value="F:hydrolase activity"/>
    <property type="evidence" value="ECO:0007669"/>
    <property type="project" value="UniProtKB-KW"/>
</dbReference>
<dbReference type="CDD" id="cd13925">
    <property type="entry name" value="RPF"/>
    <property type="match status" value="1"/>
</dbReference>